<evidence type="ECO:0000256" key="3">
    <source>
        <dbReference type="SAM" id="SignalP"/>
    </source>
</evidence>
<name>A0ABV9SJT5_9ACTN</name>
<dbReference type="RefSeq" id="WP_344142234.1">
    <property type="nucleotide sequence ID" value="NZ_BAAAQI010000004.1"/>
</dbReference>
<protein>
    <submittedName>
        <fullName evidence="5">Murein hydrolase activator EnvC family protein</fullName>
    </submittedName>
</protein>
<organism evidence="5 6">
    <name type="scientific">Streptomonospora arabica</name>
    <dbReference type="NCBI Taxonomy" id="412417"/>
    <lineage>
        <taxon>Bacteria</taxon>
        <taxon>Bacillati</taxon>
        <taxon>Actinomycetota</taxon>
        <taxon>Actinomycetes</taxon>
        <taxon>Streptosporangiales</taxon>
        <taxon>Nocardiopsidaceae</taxon>
        <taxon>Streptomonospora</taxon>
    </lineage>
</organism>
<dbReference type="PANTHER" id="PTHR21666:SF289">
    <property type="entry name" value="L-ALA--D-GLU ENDOPEPTIDASE"/>
    <property type="match status" value="1"/>
</dbReference>
<keyword evidence="1 3" id="KW-0732">Signal</keyword>
<evidence type="ECO:0000256" key="1">
    <source>
        <dbReference type="ARBA" id="ARBA00022729"/>
    </source>
</evidence>
<dbReference type="InterPro" id="IPR050570">
    <property type="entry name" value="Cell_wall_metabolism_enzyme"/>
</dbReference>
<evidence type="ECO:0000313" key="6">
    <source>
        <dbReference type="Proteomes" id="UP001595858"/>
    </source>
</evidence>
<reference evidence="6" key="1">
    <citation type="journal article" date="2019" name="Int. J. Syst. Evol. Microbiol.">
        <title>The Global Catalogue of Microorganisms (GCM) 10K type strain sequencing project: providing services to taxonomists for standard genome sequencing and annotation.</title>
        <authorList>
            <consortium name="The Broad Institute Genomics Platform"/>
            <consortium name="The Broad Institute Genome Sequencing Center for Infectious Disease"/>
            <person name="Wu L."/>
            <person name="Ma J."/>
        </authorList>
    </citation>
    <scope>NUCLEOTIDE SEQUENCE [LARGE SCALE GENOMIC DNA]</scope>
    <source>
        <strain evidence="6">CGMCC 4.7304</strain>
    </source>
</reference>
<feature type="domain" description="M23ase beta-sheet core" evidence="4">
    <location>
        <begin position="65"/>
        <end position="158"/>
    </location>
</feature>
<accession>A0ABV9SJT5</accession>
<dbReference type="Gene3D" id="2.70.70.10">
    <property type="entry name" value="Glucose Permease (Domain IIA)"/>
    <property type="match status" value="1"/>
</dbReference>
<dbReference type="Proteomes" id="UP001595858">
    <property type="component" value="Unassembled WGS sequence"/>
</dbReference>
<gene>
    <name evidence="5" type="ORF">ACFPCZ_12875</name>
</gene>
<dbReference type="SUPFAM" id="SSF51261">
    <property type="entry name" value="Duplicated hybrid motif"/>
    <property type="match status" value="1"/>
</dbReference>
<dbReference type="GO" id="GO:0016787">
    <property type="term" value="F:hydrolase activity"/>
    <property type="evidence" value="ECO:0007669"/>
    <property type="project" value="UniProtKB-KW"/>
</dbReference>
<evidence type="ECO:0000256" key="2">
    <source>
        <dbReference type="SAM" id="MobiDB-lite"/>
    </source>
</evidence>
<keyword evidence="5" id="KW-0378">Hydrolase</keyword>
<sequence>MPSSRLFLARRPARALAVGLAALVLAPLGAAAPARALESPWQRPLGGPVRVLRDFDPPARPWLPGHRGVDLAADPGAEVRATGGGRVAFAGRVAGTGVVSVDHGGLRTTYLPVVPRVEPGTRVAAGQVVASVAGAGRHCGTRHCLHWGLRSGDAYLDPLAPLGAGRMRLLPGPAPRRNGRPGRGLGGVGSWREGSKGGTGRDRRHAEPEGWGRGRRGRAHRAHALGCAWL</sequence>
<feature type="region of interest" description="Disordered" evidence="2">
    <location>
        <begin position="171"/>
        <end position="217"/>
    </location>
</feature>
<feature type="compositionally biased region" description="Basic and acidic residues" evidence="2">
    <location>
        <begin position="193"/>
        <end position="212"/>
    </location>
</feature>
<proteinExistence type="predicted"/>
<dbReference type="EMBL" id="JBHSIY010000010">
    <property type="protein sequence ID" value="MFC4867524.1"/>
    <property type="molecule type" value="Genomic_DNA"/>
</dbReference>
<dbReference type="InterPro" id="IPR011055">
    <property type="entry name" value="Dup_hybrid_motif"/>
</dbReference>
<evidence type="ECO:0000259" key="4">
    <source>
        <dbReference type="Pfam" id="PF01551"/>
    </source>
</evidence>
<feature type="signal peptide" evidence="3">
    <location>
        <begin position="1"/>
        <end position="36"/>
    </location>
</feature>
<dbReference type="CDD" id="cd12797">
    <property type="entry name" value="M23_peptidase"/>
    <property type="match status" value="1"/>
</dbReference>
<feature type="chain" id="PRO_5046792175" evidence="3">
    <location>
        <begin position="37"/>
        <end position="230"/>
    </location>
</feature>
<evidence type="ECO:0000313" key="5">
    <source>
        <dbReference type="EMBL" id="MFC4867524.1"/>
    </source>
</evidence>
<dbReference type="Pfam" id="PF01551">
    <property type="entry name" value="Peptidase_M23"/>
    <property type="match status" value="1"/>
</dbReference>
<dbReference type="PANTHER" id="PTHR21666">
    <property type="entry name" value="PEPTIDASE-RELATED"/>
    <property type="match status" value="1"/>
</dbReference>
<keyword evidence="6" id="KW-1185">Reference proteome</keyword>
<dbReference type="InterPro" id="IPR016047">
    <property type="entry name" value="M23ase_b-sheet_dom"/>
</dbReference>
<comment type="caution">
    <text evidence="5">The sequence shown here is derived from an EMBL/GenBank/DDBJ whole genome shotgun (WGS) entry which is preliminary data.</text>
</comment>